<sequence length="61" mass="6929">MLPASAVLWHGMKCAIFEKRSTTTKIESMWRGVFESPTMKSIDTSSQIEDSMGRGRYNPVF</sequence>
<comment type="caution">
    <text evidence="2">The sequence shown here is derived from an EMBL/GenBank/DDBJ whole genome shotgun (WGS) entry which is preliminary data.</text>
</comment>
<evidence type="ECO:0000313" key="3">
    <source>
        <dbReference type="Proteomes" id="UP001417504"/>
    </source>
</evidence>
<dbReference type="Proteomes" id="UP001417504">
    <property type="component" value="Unassembled WGS sequence"/>
</dbReference>
<evidence type="ECO:0000256" key="1">
    <source>
        <dbReference type="SAM" id="MobiDB-lite"/>
    </source>
</evidence>
<gene>
    <name evidence="2" type="ORF">Sjap_024705</name>
</gene>
<dbReference type="AlphaFoldDB" id="A0AAP0HK40"/>
<accession>A0AAP0HK40</accession>
<evidence type="ECO:0000313" key="2">
    <source>
        <dbReference type="EMBL" id="KAK9091528.1"/>
    </source>
</evidence>
<dbReference type="EMBL" id="JBBNAE010000010">
    <property type="protein sequence ID" value="KAK9091528.1"/>
    <property type="molecule type" value="Genomic_DNA"/>
</dbReference>
<reference evidence="2 3" key="1">
    <citation type="submission" date="2024-01" db="EMBL/GenBank/DDBJ databases">
        <title>Genome assemblies of Stephania.</title>
        <authorList>
            <person name="Yang L."/>
        </authorList>
    </citation>
    <scope>NUCLEOTIDE SEQUENCE [LARGE SCALE GENOMIC DNA]</scope>
    <source>
        <strain evidence="2">QJT</strain>
        <tissue evidence="2">Leaf</tissue>
    </source>
</reference>
<name>A0AAP0HK40_9MAGN</name>
<protein>
    <submittedName>
        <fullName evidence="2">Uncharacterized protein</fullName>
    </submittedName>
</protein>
<proteinExistence type="predicted"/>
<feature type="region of interest" description="Disordered" evidence="1">
    <location>
        <begin position="41"/>
        <end position="61"/>
    </location>
</feature>
<keyword evidence="3" id="KW-1185">Reference proteome</keyword>
<organism evidence="2 3">
    <name type="scientific">Stephania japonica</name>
    <dbReference type="NCBI Taxonomy" id="461633"/>
    <lineage>
        <taxon>Eukaryota</taxon>
        <taxon>Viridiplantae</taxon>
        <taxon>Streptophyta</taxon>
        <taxon>Embryophyta</taxon>
        <taxon>Tracheophyta</taxon>
        <taxon>Spermatophyta</taxon>
        <taxon>Magnoliopsida</taxon>
        <taxon>Ranunculales</taxon>
        <taxon>Menispermaceae</taxon>
        <taxon>Menispermoideae</taxon>
        <taxon>Cissampelideae</taxon>
        <taxon>Stephania</taxon>
    </lineage>
</organism>